<reference evidence="4" key="1">
    <citation type="submission" date="2016-12" db="EMBL/GenBank/DDBJ databases">
        <authorList>
            <person name="Herbold C."/>
        </authorList>
    </citation>
    <scope>NUCLEOTIDE SEQUENCE [LARGE SCALE GENOMIC DNA]</scope>
</reference>
<evidence type="ECO:0000256" key="1">
    <source>
        <dbReference type="ARBA" id="ARBA00022676"/>
    </source>
</evidence>
<proteinExistence type="predicted"/>
<evidence type="ECO:0000313" key="4">
    <source>
        <dbReference type="Proteomes" id="UP000232412"/>
    </source>
</evidence>
<dbReference type="Gene3D" id="3.40.50.2020">
    <property type="match status" value="2"/>
</dbReference>
<dbReference type="RefSeq" id="WP_101010395.1">
    <property type="nucleotide sequence ID" value="NZ_FRFC01000004.1"/>
</dbReference>
<dbReference type="OrthoDB" id="4952at2157"/>
<name>A0A2H1EI34_9ARCH</name>
<keyword evidence="2 3" id="KW-0808">Transferase</keyword>
<dbReference type="GO" id="GO:0016757">
    <property type="term" value="F:glycosyltransferase activity"/>
    <property type="evidence" value="ECO:0007669"/>
    <property type="project" value="UniProtKB-KW"/>
</dbReference>
<accession>A0A2H1EI34</accession>
<dbReference type="Proteomes" id="UP000232412">
    <property type="component" value="Unassembled WGS sequence"/>
</dbReference>
<protein>
    <submittedName>
        <fullName evidence="3">Phosphoribosyltransferase-like protein</fullName>
    </submittedName>
</protein>
<dbReference type="PANTHER" id="PTHR43363">
    <property type="entry name" value="HYPOXANTHINE PHOSPHORIBOSYLTRANSFERASE"/>
    <property type="match status" value="1"/>
</dbReference>
<evidence type="ECO:0000313" key="3">
    <source>
        <dbReference type="EMBL" id="SHO46548.1"/>
    </source>
</evidence>
<dbReference type="InterPro" id="IPR000836">
    <property type="entry name" value="PRTase_dom"/>
</dbReference>
<organism evidence="3 4">
    <name type="scientific">Nitrosotalea sinensis</name>
    <dbReference type="NCBI Taxonomy" id="1499975"/>
    <lineage>
        <taxon>Archaea</taxon>
        <taxon>Nitrososphaerota</taxon>
        <taxon>Nitrososphaeria</taxon>
        <taxon>Nitrosotaleales</taxon>
        <taxon>Nitrosotaleaceae</taxon>
        <taxon>Nitrosotalea</taxon>
    </lineage>
</organism>
<dbReference type="PANTHER" id="PTHR43363:SF2">
    <property type="entry name" value="PHOSPHORIBOSYLTRANSFERASE"/>
    <property type="match status" value="1"/>
</dbReference>
<dbReference type="SUPFAM" id="SSF53271">
    <property type="entry name" value="PRTase-like"/>
    <property type="match status" value="1"/>
</dbReference>
<dbReference type="InterPro" id="IPR029057">
    <property type="entry name" value="PRTase-like"/>
</dbReference>
<gene>
    <name evidence="3" type="ORF">NSIN_30177</name>
</gene>
<sequence length="145" mass="16929">MTTKNDWKGSSYLTWKEIEQHVSLLVKKIEKTGFEFDKIATVSRGGLVPARLVADYFNIKVIQVDGKKIFKKTLFVDDIYDSGNTFRKIFPRVEHPKKFLYATLVARKGITYPENLVYGKKTRGCEYVVFPWDKIEFERAHLTKD</sequence>
<dbReference type="EMBL" id="FRFC01000004">
    <property type="protein sequence ID" value="SHO46548.1"/>
    <property type="molecule type" value="Genomic_DNA"/>
</dbReference>
<dbReference type="CDD" id="cd06223">
    <property type="entry name" value="PRTases_typeI"/>
    <property type="match status" value="1"/>
</dbReference>
<dbReference type="AlphaFoldDB" id="A0A2H1EI34"/>
<evidence type="ECO:0000256" key="2">
    <source>
        <dbReference type="ARBA" id="ARBA00022679"/>
    </source>
</evidence>
<keyword evidence="4" id="KW-1185">Reference proteome</keyword>
<keyword evidence="1 3" id="KW-0328">Glycosyltransferase</keyword>